<dbReference type="AlphaFoldDB" id="A0A031K426"/>
<dbReference type="GO" id="GO:0003700">
    <property type="term" value="F:DNA-binding transcription factor activity"/>
    <property type="evidence" value="ECO:0007669"/>
    <property type="project" value="TreeGrafter"/>
</dbReference>
<dbReference type="Pfam" id="PF00440">
    <property type="entry name" value="TetR_N"/>
    <property type="match status" value="1"/>
</dbReference>
<comment type="caution">
    <text evidence="4">The sequence shown here is derived from an EMBL/GenBank/DDBJ whole genome shotgun (WGS) entry which is preliminary data.</text>
</comment>
<feature type="domain" description="HTH tetR-type" evidence="3">
    <location>
        <begin position="13"/>
        <end position="73"/>
    </location>
</feature>
<dbReference type="PANTHER" id="PTHR30055">
    <property type="entry name" value="HTH-TYPE TRANSCRIPTIONAL REGULATOR RUTR"/>
    <property type="match status" value="1"/>
</dbReference>
<evidence type="ECO:0000313" key="4">
    <source>
        <dbReference type="EMBL" id="EZP83327.1"/>
    </source>
</evidence>
<dbReference type="InterPro" id="IPR001647">
    <property type="entry name" value="HTH_TetR"/>
</dbReference>
<feature type="DNA-binding region" description="H-T-H motif" evidence="2">
    <location>
        <begin position="36"/>
        <end position="55"/>
    </location>
</feature>
<reference evidence="4 5" key="1">
    <citation type="submission" date="2014-03" db="EMBL/GenBank/DDBJ databases">
        <title>Whole genome sequence of Novosphingobium resinovorum KF1.</title>
        <authorList>
            <person name="Gan H.M."/>
            <person name="Gan H.Y."/>
            <person name="Chew T.H."/>
            <person name="Savka M.A."/>
        </authorList>
    </citation>
    <scope>NUCLEOTIDE SEQUENCE [LARGE SCALE GENOMIC DNA]</scope>
    <source>
        <strain evidence="4 5">KF1</strain>
    </source>
</reference>
<dbReference type="EMBL" id="JFYZ01000003">
    <property type="protein sequence ID" value="EZP83327.1"/>
    <property type="molecule type" value="Genomic_DNA"/>
</dbReference>
<name>A0A031K426_9SPHN</name>
<dbReference type="RefSeq" id="WP_036524500.1">
    <property type="nucleotide sequence ID" value="NZ_JFYZ01000003.1"/>
</dbReference>
<dbReference type="PANTHER" id="PTHR30055:SF220">
    <property type="entry name" value="TETR-FAMILY REGULATORY PROTEIN"/>
    <property type="match status" value="1"/>
</dbReference>
<evidence type="ECO:0000313" key="5">
    <source>
        <dbReference type="Proteomes" id="UP000024329"/>
    </source>
</evidence>
<evidence type="ECO:0000256" key="1">
    <source>
        <dbReference type="ARBA" id="ARBA00023125"/>
    </source>
</evidence>
<sequence length="226" mass="25273">MEARTRRRVRDPIATRETILEAASNLLAKDGLEGVSLSAVAHLAAVNRGTAYQHFETREKLIEATIQWVSDKLFRAVFGDPETIGDRRVEEVDTAALTDRLCDFAMENPEICRVWLQQVLASPDPSQDPFWREYAGSLQRFADTKLAMPGIDAEVFSVMNLAGVFFWPIFARAHAANEEERNALTKRFSHEILRLSMYGSMNASRFPEVAARLAAEDGAAQSRGRG</sequence>
<organism evidence="4 5">
    <name type="scientific">Novosphingobium resinovorum</name>
    <dbReference type="NCBI Taxonomy" id="158500"/>
    <lineage>
        <taxon>Bacteria</taxon>
        <taxon>Pseudomonadati</taxon>
        <taxon>Pseudomonadota</taxon>
        <taxon>Alphaproteobacteria</taxon>
        <taxon>Sphingomonadales</taxon>
        <taxon>Sphingomonadaceae</taxon>
        <taxon>Novosphingobium</taxon>
    </lineage>
</organism>
<evidence type="ECO:0000259" key="3">
    <source>
        <dbReference type="PROSITE" id="PS50977"/>
    </source>
</evidence>
<dbReference type="STRING" id="158500.BES08_04935"/>
<evidence type="ECO:0000256" key="2">
    <source>
        <dbReference type="PROSITE-ProRule" id="PRU00335"/>
    </source>
</evidence>
<dbReference type="InterPro" id="IPR009057">
    <property type="entry name" value="Homeodomain-like_sf"/>
</dbReference>
<protein>
    <submittedName>
        <fullName evidence="4">Transcriptional regulator</fullName>
    </submittedName>
</protein>
<accession>A0A031K426</accession>
<dbReference type="InterPro" id="IPR050109">
    <property type="entry name" value="HTH-type_TetR-like_transc_reg"/>
</dbReference>
<dbReference type="Gene3D" id="1.10.357.10">
    <property type="entry name" value="Tetracycline Repressor, domain 2"/>
    <property type="match status" value="1"/>
</dbReference>
<keyword evidence="1 2" id="KW-0238">DNA-binding</keyword>
<dbReference type="SUPFAM" id="SSF46689">
    <property type="entry name" value="Homeodomain-like"/>
    <property type="match status" value="1"/>
</dbReference>
<dbReference type="PROSITE" id="PS50977">
    <property type="entry name" value="HTH_TETR_2"/>
    <property type="match status" value="1"/>
</dbReference>
<dbReference type="eggNOG" id="COG1309">
    <property type="taxonomic scope" value="Bacteria"/>
</dbReference>
<dbReference type="PRINTS" id="PR00455">
    <property type="entry name" value="HTHTETR"/>
</dbReference>
<gene>
    <name evidence="4" type="ORF">BV97_01437</name>
</gene>
<dbReference type="GO" id="GO:0000976">
    <property type="term" value="F:transcription cis-regulatory region binding"/>
    <property type="evidence" value="ECO:0007669"/>
    <property type="project" value="TreeGrafter"/>
</dbReference>
<dbReference type="PATRIC" id="fig|158500.4.peg.1475"/>
<dbReference type="Proteomes" id="UP000024329">
    <property type="component" value="Unassembled WGS sequence"/>
</dbReference>
<proteinExistence type="predicted"/>